<keyword evidence="1" id="KW-0472">Membrane</keyword>
<keyword evidence="1" id="KW-1133">Transmembrane helix</keyword>
<dbReference type="Proteomes" id="UP001205560">
    <property type="component" value="Unassembled WGS sequence"/>
</dbReference>
<comment type="caution">
    <text evidence="2">The sequence shown here is derived from an EMBL/GenBank/DDBJ whole genome shotgun (WGS) entry which is preliminary data.</text>
</comment>
<evidence type="ECO:0000313" key="2">
    <source>
        <dbReference type="EMBL" id="MCS0592654.1"/>
    </source>
</evidence>
<dbReference type="InterPro" id="IPR043733">
    <property type="entry name" value="DUF5677"/>
</dbReference>
<protein>
    <submittedName>
        <fullName evidence="2">DUF5677 domain-containing protein</fullName>
    </submittedName>
</protein>
<accession>A0ABT2AEK6</accession>
<keyword evidence="3" id="KW-1185">Reference proteome</keyword>
<name>A0ABT2AEK6_9BURK</name>
<organism evidence="2 3">
    <name type="scientific">Massilia norwichensis</name>
    <dbReference type="NCBI Taxonomy" id="1442366"/>
    <lineage>
        <taxon>Bacteria</taxon>
        <taxon>Pseudomonadati</taxon>
        <taxon>Pseudomonadota</taxon>
        <taxon>Betaproteobacteria</taxon>
        <taxon>Burkholderiales</taxon>
        <taxon>Oxalobacteraceae</taxon>
        <taxon>Telluria group</taxon>
        <taxon>Massilia</taxon>
    </lineage>
</organism>
<keyword evidence="1" id="KW-0812">Transmembrane</keyword>
<evidence type="ECO:0000256" key="1">
    <source>
        <dbReference type="SAM" id="Phobius"/>
    </source>
</evidence>
<dbReference type="EMBL" id="JANUGX010000063">
    <property type="protein sequence ID" value="MCS0592654.1"/>
    <property type="molecule type" value="Genomic_DNA"/>
</dbReference>
<dbReference type="Pfam" id="PF18928">
    <property type="entry name" value="DUF5677"/>
    <property type="match status" value="1"/>
</dbReference>
<gene>
    <name evidence="2" type="ORF">NX782_26080</name>
</gene>
<feature type="transmembrane region" description="Helical" evidence="1">
    <location>
        <begin position="217"/>
        <end position="237"/>
    </location>
</feature>
<evidence type="ECO:0000313" key="3">
    <source>
        <dbReference type="Proteomes" id="UP001205560"/>
    </source>
</evidence>
<proteinExistence type="predicted"/>
<sequence length="277" mass="32176">MCNYTKSYRKLLFILFRVVQSSINDFSSQEEWKSFAHALSLKIYRHLVTIERLSSPQLDPITGDRHVDFASINVLCRAMLENFLVFSHIYGTEDQSLGELRFRLWKCYGLMKRQKIKTSTTTYDCQIAAERQEIADLWNQIKKSPLYEQKYSKAQRGQLEAENWMGVNKAPILAKEAGLHQNYFANLYNSGSGYGHSGYISAIQVSQARTLEKQQELANVSLGVGLFIMTHFLLMFVEMSTDAKNVLEADPDSNALFSRWHIQEHEWEKLYSKQYRK</sequence>
<reference evidence="2 3" key="1">
    <citation type="submission" date="2022-08" db="EMBL/GenBank/DDBJ databases">
        <title>Reclassification of Massilia species as members of the genera Telluria, Duganella, Pseudoduganella, Mokoshia gen. nov. and Zemynaea gen. nov. using orthogonal and non-orthogonal genome-based approaches.</title>
        <authorList>
            <person name="Bowman J.P."/>
        </authorList>
    </citation>
    <scope>NUCLEOTIDE SEQUENCE [LARGE SCALE GENOMIC DNA]</scope>
    <source>
        <strain evidence="2 3">LMG 28164</strain>
    </source>
</reference>